<name>A0ABP7F8M5_9FLAO</name>
<evidence type="ECO:0000313" key="2">
    <source>
        <dbReference type="EMBL" id="GAA3733508.1"/>
    </source>
</evidence>
<evidence type="ECO:0000313" key="3">
    <source>
        <dbReference type="Proteomes" id="UP001501367"/>
    </source>
</evidence>
<reference evidence="3" key="1">
    <citation type="journal article" date="2019" name="Int. J. Syst. Evol. Microbiol.">
        <title>The Global Catalogue of Microorganisms (GCM) 10K type strain sequencing project: providing services to taxonomists for standard genome sequencing and annotation.</title>
        <authorList>
            <consortium name="The Broad Institute Genomics Platform"/>
            <consortium name="The Broad Institute Genome Sequencing Center for Infectious Disease"/>
            <person name="Wu L."/>
            <person name="Ma J."/>
        </authorList>
    </citation>
    <scope>NUCLEOTIDE SEQUENCE [LARGE SCALE GENOMIC DNA]</scope>
    <source>
        <strain evidence="3">JCM 17336</strain>
    </source>
</reference>
<sequence>MRLLYITQRINEEGGVQRVLSVKTDYLIKKWNYQISIITQNDGDSDVFFEFNKAISFYDISLKKGKLLNLIEYKKQLQKYISLLQPDCIIISDFALKSFSIPLFLKTDVPIIFEAHGSRFNEYRKTFFGRFTGKLKYEYRNYCASKFLFFVALSKESLEEWSIKNGRVISNPLWFKMIQTAELEEKKIIMVARHSYEKGIDRILKMWPLIVQKYPEWKLEIFGKSNKTLQLEKQQSDKNITFSNPVHNIQEIYKSASILVMTSRNEALPMVLIEAMAIGLPCVAYDCPVGPKAIIRNNENGFLIEEDDETSFIEKLSLLIEDEMLRKKMGVKAQESVQKYDIDIIMQQWKNFFEEIVKTNLK</sequence>
<dbReference type="Gene3D" id="3.40.50.2000">
    <property type="entry name" value="Glycogen Phosphorylase B"/>
    <property type="match status" value="2"/>
</dbReference>
<dbReference type="EMBL" id="BAABDT010000002">
    <property type="protein sequence ID" value="GAA3733508.1"/>
    <property type="molecule type" value="Genomic_DNA"/>
</dbReference>
<dbReference type="PANTHER" id="PTHR45947:SF3">
    <property type="entry name" value="SULFOQUINOVOSYL TRANSFERASE SQD2"/>
    <property type="match status" value="1"/>
</dbReference>
<dbReference type="PANTHER" id="PTHR45947">
    <property type="entry name" value="SULFOQUINOVOSYL TRANSFERASE SQD2"/>
    <property type="match status" value="1"/>
</dbReference>
<feature type="domain" description="Glycosyl transferase family 1" evidence="1">
    <location>
        <begin position="182"/>
        <end position="335"/>
    </location>
</feature>
<organism evidence="2 3">
    <name type="scientific">Flavobacterium ginsengisoli</name>
    <dbReference type="NCBI Taxonomy" id="871694"/>
    <lineage>
        <taxon>Bacteria</taxon>
        <taxon>Pseudomonadati</taxon>
        <taxon>Bacteroidota</taxon>
        <taxon>Flavobacteriia</taxon>
        <taxon>Flavobacteriales</taxon>
        <taxon>Flavobacteriaceae</taxon>
        <taxon>Flavobacterium</taxon>
    </lineage>
</organism>
<dbReference type="InterPro" id="IPR001296">
    <property type="entry name" value="Glyco_trans_1"/>
</dbReference>
<accession>A0ABP7F8M5</accession>
<dbReference type="RefSeq" id="WP_345157919.1">
    <property type="nucleotide sequence ID" value="NZ_BAABDT010000002.1"/>
</dbReference>
<comment type="caution">
    <text evidence="2">The sequence shown here is derived from an EMBL/GenBank/DDBJ whole genome shotgun (WGS) entry which is preliminary data.</text>
</comment>
<dbReference type="Proteomes" id="UP001501367">
    <property type="component" value="Unassembled WGS sequence"/>
</dbReference>
<dbReference type="InterPro" id="IPR050194">
    <property type="entry name" value="Glycosyltransferase_grp1"/>
</dbReference>
<dbReference type="SUPFAM" id="SSF53756">
    <property type="entry name" value="UDP-Glycosyltransferase/glycogen phosphorylase"/>
    <property type="match status" value="1"/>
</dbReference>
<protein>
    <submittedName>
        <fullName evidence="2">Glycosyltransferase family 4 protein</fullName>
    </submittedName>
</protein>
<evidence type="ECO:0000259" key="1">
    <source>
        <dbReference type="Pfam" id="PF00534"/>
    </source>
</evidence>
<proteinExistence type="predicted"/>
<keyword evidence="3" id="KW-1185">Reference proteome</keyword>
<gene>
    <name evidence="2" type="ORF">GCM10022422_15340</name>
</gene>
<dbReference type="Pfam" id="PF00534">
    <property type="entry name" value="Glycos_transf_1"/>
    <property type="match status" value="1"/>
</dbReference>